<dbReference type="InterPro" id="IPR001387">
    <property type="entry name" value="Cro/C1-type_HTH"/>
</dbReference>
<feature type="domain" description="HTH cro/C1-type" evidence="3">
    <location>
        <begin position="2"/>
        <end position="49"/>
    </location>
</feature>
<accession>A0A7M4DHJ0</accession>
<comment type="caution">
    <text evidence="4">The sequence shown here is derived from an EMBL/GenBank/DDBJ whole genome shotgun (WGS) entry which is preliminary data.</text>
</comment>
<feature type="region of interest" description="Disordered" evidence="2">
    <location>
        <begin position="337"/>
        <end position="363"/>
    </location>
</feature>
<dbReference type="PROSITE" id="PS50943">
    <property type="entry name" value="HTH_CROC1"/>
    <property type="match status" value="1"/>
</dbReference>
<comment type="similarity">
    <text evidence="1">Belongs to the short-chain fatty acyl-CoA assimilation regulator (ScfR) family.</text>
</comment>
<dbReference type="Gene3D" id="1.10.10.2910">
    <property type="match status" value="1"/>
</dbReference>
<gene>
    <name evidence="4" type="ORF">HALOF300_01588</name>
</gene>
<dbReference type="AlphaFoldDB" id="A0A7M4DHJ0"/>
<dbReference type="CDD" id="cd00093">
    <property type="entry name" value="HTH_XRE"/>
    <property type="match status" value="1"/>
</dbReference>
<evidence type="ECO:0000313" key="4">
    <source>
        <dbReference type="EMBL" id="VZO36383.1"/>
    </source>
</evidence>
<proteinExistence type="inferred from homology"/>
<organism evidence="4 5">
    <name type="scientific">Occultella aeris</name>
    <dbReference type="NCBI Taxonomy" id="2761496"/>
    <lineage>
        <taxon>Bacteria</taxon>
        <taxon>Bacillati</taxon>
        <taxon>Actinomycetota</taxon>
        <taxon>Actinomycetes</taxon>
        <taxon>Micrococcales</taxon>
        <taxon>Ruaniaceae</taxon>
        <taxon>Occultella</taxon>
    </lineage>
</organism>
<dbReference type="SMART" id="SM00530">
    <property type="entry name" value="HTH_XRE"/>
    <property type="match status" value="1"/>
</dbReference>
<dbReference type="InterPro" id="IPR010359">
    <property type="entry name" value="IrrE_HExxH"/>
</dbReference>
<sequence>MHGWTQKDLADATGLSQPLLSSIEKLRRDATPDSLRAIAEATETPLSFFEIEPSSVPADSLHFRKNKTAPVRLTTQVKAYFREAHRVTTALLDRVAYPVGQFPSADARRTAVDQDEIEALAGETRRALGIESHSPIPNLTRALERAGAIVFRMALPGVEENQVIGKGHFGISYWGGPGERPVIGYFTGSGDRDRFTIAHELGHVVLHSYREPGGDAEREAHGFAGALLLPRSRAVDLVTPTTSLSEFARIKAAFGISIQATIMRAANLGLIDETRKSSLMVQLTQRGWRRAEPVDVVHEEPQLVTKALIAAWPESPYRAAAEPLAIQPQVLHSLAPAVSSAAHGPSGDAQNNVTSLDARRSRA</sequence>
<reference evidence="4 5" key="1">
    <citation type="submission" date="2019-11" db="EMBL/GenBank/DDBJ databases">
        <authorList>
            <person name="Criscuolo A."/>
        </authorList>
    </citation>
    <scope>NUCLEOTIDE SEQUENCE [LARGE SCALE GENOMIC DNA]</scope>
    <source>
        <strain evidence="4">CIP111667</strain>
    </source>
</reference>
<dbReference type="InterPro" id="IPR052345">
    <property type="entry name" value="Rad_response_metalloprotease"/>
</dbReference>
<dbReference type="Gene3D" id="1.10.260.40">
    <property type="entry name" value="lambda repressor-like DNA-binding domains"/>
    <property type="match status" value="1"/>
</dbReference>
<protein>
    <submittedName>
        <fullName evidence="4">Helix-turn-helix protein</fullName>
    </submittedName>
</protein>
<evidence type="ECO:0000259" key="3">
    <source>
        <dbReference type="PROSITE" id="PS50943"/>
    </source>
</evidence>
<dbReference type="Pfam" id="PF01381">
    <property type="entry name" value="HTH_3"/>
    <property type="match status" value="1"/>
</dbReference>
<dbReference type="PANTHER" id="PTHR43236:SF1">
    <property type="entry name" value="BLL7220 PROTEIN"/>
    <property type="match status" value="1"/>
</dbReference>
<name>A0A7M4DHJ0_9MICO</name>
<dbReference type="InterPro" id="IPR010982">
    <property type="entry name" value="Lambda_DNA-bd_dom_sf"/>
</dbReference>
<evidence type="ECO:0000313" key="5">
    <source>
        <dbReference type="Proteomes" id="UP000419743"/>
    </source>
</evidence>
<keyword evidence="5" id="KW-1185">Reference proteome</keyword>
<dbReference type="GO" id="GO:0003677">
    <property type="term" value="F:DNA binding"/>
    <property type="evidence" value="ECO:0007669"/>
    <property type="project" value="InterPro"/>
</dbReference>
<dbReference type="PANTHER" id="PTHR43236">
    <property type="entry name" value="ANTITOXIN HIGA1"/>
    <property type="match status" value="1"/>
</dbReference>
<evidence type="ECO:0000256" key="1">
    <source>
        <dbReference type="ARBA" id="ARBA00007227"/>
    </source>
</evidence>
<evidence type="ECO:0000256" key="2">
    <source>
        <dbReference type="SAM" id="MobiDB-lite"/>
    </source>
</evidence>
<dbReference type="Pfam" id="PF06114">
    <property type="entry name" value="Peptidase_M78"/>
    <property type="match status" value="1"/>
</dbReference>
<dbReference type="Proteomes" id="UP000419743">
    <property type="component" value="Unassembled WGS sequence"/>
</dbReference>
<dbReference type="SUPFAM" id="SSF47413">
    <property type="entry name" value="lambda repressor-like DNA-binding domains"/>
    <property type="match status" value="1"/>
</dbReference>
<dbReference type="EMBL" id="CACRYJ010000021">
    <property type="protein sequence ID" value="VZO36383.1"/>
    <property type="molecule type" value="Genomic_DNA"/>
</dbReference>